<dbReference type="STRING" id="708187.A0A1Q8RTI2"/>
<dbReference type="AlphaFoldDB" id="A0A1Q8RTI2"/>
<feature type="region of interest" description="Disordered" evidence="1">
    <location>
        <begin position="148"/>
        <end position="170"/>
    </location>
</feature>
<feature type="region of interest" description="Disordered" evidence="1">
    <location>
        <begin position="1"/>
        <end position="36"/>
    </location>
</feature>
<accession>A0A1Q8RTI2</accession>
<sequence length="377" mass="42915">MEGHQDGPSGMNPQMSSGATGFRDDGQAHKPPSQGSSLQLQSQYFCALPLEIRQSIYKHVWIAAGSTQHVYKSSASSLAPLSHCVCNADPDAEDVREIELTRVLATPPADPTTVEGGVGPGSEDEKNAINDWRFRVVSSWSNHWSCEEEPPTLRAVGGPTEQGDSREGQRQLRVKEFSPFLAILLTCKRMHDEAIDSIYKDTTFSFIGTDPLSRFLQTTSQHSLIHITKLHLIWRAPIETYMELDADESVLERAKWKKIWTDVAFKVPRLKELRIWAYPCYPRYPMPHEEWFATLHQFGNVPDFSISLRWFQHHATPDTGPLDFLEAAPFDYDRIPPVSENPLHFHWRRLVGLDMDEPRVPLVRRQRAGRYRGRSGT</sequence>
<dbReference type="Pfam" id="PF24864">
    <property type="entry name" value="DUF7730"/>
    <property type="match status" value="1"/>
</dbReference>
<proteinExistence type="predicted"/>
<evidence type="ECO:0000313" key="3">
    <source>
        <dbReference type="EMBL" id="OLN87639.1"/>
    </source>
</evidence>
<name>A0A1Q8RTI2_9PEZI</name>
<feature type="domain" description="DUF7730" evidence="2">
    <location>
        <begin position="165"/>
        <end position="275"/>
    </location>
</feature>
<dbReference type="Proteomes" id="UP000186583">
    <property type="component" value="Unassembled WGS sequence"/>
</dbReference>
<evidence type="ECO:0000256" key="1">
    <source>
        <dbReference type="SAM" id="MobiDB-lite"/>
    </source>
</evidence>
<reference evidence="3 4" key="1">
    <citation type="submission" date="2016-11" db="EMBL/GenBank/DDBJ databases">
        <title>Draft Genome Assembly of Colletotrichum chlorophyti a pathogen of herbaceous plants.</title>
        <authorList>
            <person name="Gan P."/>
            <person name="Narusaka M."/>
            <person name="Tsushima A."/>
            <person name="Narusaka Y."/>
            <person name="Takano Y."/>
            <person name="Shirasu K."/>
        </authorList>
    </citation>
    <scope>NUCLEOTIDE SEQUENCE [LARGE SCALE GENOMIC DNA]</scope>
    <source>
        <strain evidence="3 4">NTL11</strain>
    </source>
</reference>
<organism evidence="3 4">
    <name type="scientific">Colletotrichum chlorophyti</name>
    <dbReference type="NCBI Taxonomy" id="708187"/>
    <lineage>
        <taxon>Eukaryota</taxon>
        <taxon>Fungi</taxon>
        <taxon>Dikarya</taxon>
        <taxon>Ascomycota</taxon>
        <taxon>Pezizomycotina</taxon>
        <taxon>Sordariomycetes</taxon>
        <taxon>Hypocreomycetidae</taxon>
        <taxon>Glomerellales</taxon>
        <taxon>Glomerellaceae</taxon>
        <taxon>Colletotrichum</taxon>
    </lineage>
</organism>
<evidence type="ECO:0000313" key="4">
    <source>
        <dbReference type="Proteomes" id="UP000186583"/>
    </source>
</evidence>
<gene>
    <name evidence="3" type="ORF">CCHL11_05686</name>
</gene>
<keyword evidence="4" id="KW-1185">Reference proteome</keyword>
<protein>
    <recommendedName>
        <fullName evidence="2">DUF7730 domain-containing protein</fullName>
    </recommendedName>
</protein>
<dbReference type="PANTHER" id="PTHR38790">
    <property type="entry name" value="2EXR DOMAIN-CONTAINING PROTEIN-RELATED"/>
    <property type="match status" value="1"/>
</dbReference>
<evidence type="ECO:0000259" key="2">
    <source>
        <dbReference type="Pfam" id="PF24864"/>
    </source>
</evidence>
<comment type="caution">
    <text evidence="3">The sequence shown here is derived from an EMBL/GenBank/DDBJ whole genome shotgun (WGS) entry which is preliminary data.</text>
</comment>
<dbReference type="OrthoDB" id="4757095at2759"/>
<dbReference type="EMBL" id="MPGH01000089">
    <property type="protein sequence ID" value="OLN87639.1"/>
    <property type="molecule type" value="Genomic_DNA"/>
</dbReference>
<dbReference type="InterPro" id="IPR056632">
    <property type="entry name" value="DUF7730"/>
</dbReference>